<evidence type="ECO:0000256" key="1">
    <source>
        <dbReference type="SAM" id="Coils"/>
    </source>
</evidence>
<proteinExistence type="predicted"/>
<protein>
    <submittedName>
        <fullName evidence="3">Uncharacterized protein</fullName>
    </submittedName>
</protein>
<accession>A0A9D4CW24</accession>
<reference evidence="3" key="2">
    <citation type="submission" date="2020-11" db="EMBL/GenBank/DDBJ databases">
        <authorList>
            <person name="McCartney M.A."/>
            <person name="Auch B."/>
            <person name="Kono T."/>
            <person name="Mallez S."/>
            <person name="Becker A."/>
            <person name="Gohl D.M."/>
            <person name="Silverstein K.A.T."/>
            <person name="Koren S."/>
            <person name="Bechman K.B."/>
            <person name="Herman A."/>
            <person name="Abrahante J.E."/>
            <person name="Garbe J."/>
        </authorList>
    </citation>
    <scope>NUCLEOTIDE SEQUENCE</scope>
    <source>
        <strain evidence="3">Duluth1</strain>
        <tissue evidence="3">Whole animal</tissue>
    </source>
</reference>
<organism evidence="3 4">
    <name type="scientific">Dreissena polymorpha</name>
    <name type="common">Zebra mussel</name>
    <name type="synonym">Mytilus polymorpha</name>
    <dbReference type="NCBI Taxonomy" id="45954"/>
    <lineage>
        <taxon>Eukaryota</taxon>
        <taxon>Metazoa</taxon>
        <taxon>Spiralia</taxon>
        <taxon>Lophotrochozoa</taxon>
        <taxon>Mollusca</taxon>
        <taxon>Bivalvia</taxon>
        <taxon>Autobranchia</taxon>
        <taxon>Heteroconchia</taxon>
        <taxon>Euheterodonta</taxon>
        <taxon>Imparidentia</taxon>
        <taxon>Neoheterodontei</taxon>
        <taxon>Myida</taxon>
        <taxon>Dreissenoidea</taxon>
        <taxon>Dreissenidae</taxon>
        <taxon>Dreissena</taxon>
    </lineage>
</organism>
<sequence>MNLQNLAEHIEGQIKIEMAAEIPSFQSMLSSLQVKLSGREETLIEEKITRFLPEYVRKVYGKSVGMTILFTPAMPFIALIRMPVFLVQRFKESREMSAMEQKYITAKGRKEQIKEVSVQYAKYVFEHVVNKMEIQALATETMQVCYSRIDELENEMTQTLKSDRTFIRSFPDTHRDIQSGLAKIQEISNKLQRLKTEVDDCFKT</sequence>
<evidence type="ECO:0000256" key="2">
    <source>
        <dbReference type="SAM" id="Phobius"/>
    </source>
</evidence>
<evidence type="ECO:0000313" key="3">
    <source>
        <dbReference type="EMBL" id="KAH3734372.1"/>
    </source>
</evidence>
<keyword evidence="1" id="KW-0175">Coiled coil</keyword>
<gene>
    <name evidence="3" type="ORF">DPMN_040811</name>
</gene>
<keyword evidence="2" id="KW-1133">Transmembrane helix</keyword>
<dbReference type="AlphaFoldDB" id="A0A9D4CW24"/>
<dbReference type="EMBL" id="JAIWYP010000011">
    <property type="protein sequence ID" value="KAH3734372.1"/>
    <property type="molecule type" value="Genomic_DNA"/>
</dbReference>
<reference evidence="3" key="1">
    <citation type="journal article" date="2019" name="bioRxiv">
        <title>The Genome of the Zebra Mussel, Dreissena polymorpha: A Resource for Invasive Species Research.</title>
        <authorList>
            <person name="McCartney M.A."/>
            <person name="Auch B."/>
            <person name="Kono T."/>
            <person name="Mallez S."/>
            <person name="Zhang Y."/>
            <person name="Obille A."/>
            <person name="Becker A."/>
            <person name="Abrahante J.E."/>
            <person name="Garbe J."/>
            <person name="Badalamenti J.P."/>
            <person name="Herman A."/>
            <person name="Mangelson H."/>
            <person name="Liachko I."/>
            <person name="Sullivan S."/>
            <person name="Sone E.D."/>
            <person name="Koren S."/>
            <person name="Silverstein K.A.T."/>
            <person name="Beckman K.B."/>
            <person name="Gohl D.M."/>
        </authorList>
    </citation>
    <scope>NUCLEOTIDE SEQUENCE</scope>
    <source>
        <strain evidence="3">Duluth1</strain>
        <tissue evidence="3">Whole animal</tissue>
    </source>
</reference>
<keyword evidence="2" id="KW-0812">Transmembrane</keyword>
<feature type="transmembrane region" description="Helical" evidence="2">
    <location>
        <begin position="64"/>
        <end position="87"/>
    </location>
</feature>
<keyword evidence="2" id="KW-0472">Membrane</keyword>
<feature type="coiled-coil region" evidence="1">
    <location>
        <begin position="177"/>
        <end position="204"/>
    </location>
</feature>
<evidence type="ECO:0000313" key="4">
    <source>
        <dbReference type="Proteomes" id="UP000828390"/>
    </source>
</evidence>
<comment type="caution">
    <text evidence="3">The sequence shown here is derived from an EMBL/GenBank/DDBJ whole genome shotgun (WGS) entry which is preliminary data.</text>
</comment>
<name>A0A9D4CW24_DREPO</name>
<keyword evidence="4" id="KW-1185">Reference proteome</keyword>
<dbReference type="Proteomes" id="UP000828390">
    <property type="component" value="Unassembled WGS sequence"/>
</dbReference>